<feature type="transmembrane region" description="Helical" evidence="1">
    <location>
        <begin position="149"/>
        <end position="173"/>
    </location>
</feature>
<keyword evidence="1" id="KW-1133">Transmembrane helix</keyword>
<feature type="transmembrane region" description="Helical" evidence="1">
    <location>
        <begin position="7"/>
        <end position="28"/>
    </location>
</feature>
<sequence length="258" mass="26838">MAGWDLRLLRAVPFALLCTLIAAVGHGLAGGGVIAPPTLALGFALVCAVAVLLGGRERTLPGIAAALGLGQLGLHLLFHGGGHQDMAGMPGMTGRAGLTLDQVASRLVCNDTPGLPHVLPPGMSAERVVGAAGLDPHAFQHAAAATAPWWSFGLTPAMLAGHLLAALVAGWWLRRGEAAVWRLVRLSGRAAARELRTLAAPLHRALALVAAVLRGLLAPAEQAGPVRRRERGERWLPTALILRHSVVRRGPPVWACAH</sequence>
<dbReference type="Proteomes" id="UP000248039">
    <property type="component" value="Unassembled WGS sequence"/>
</dbReference>
<evidence type="ECO:0000313" key="2">
    <source>
        <dbReference type="EMBL" id="PYC76120.1"/>
    </source>
</evidence>
<dbReference type="OrthoDB" id="4350641at2"/>
<protein>
    <recommendedName>
        <fullName evidence="4">Integral membrane protein</fullName>
    </recommendedName>
</protein>
<dbReference type="EMBL" id="PYBW01000085">
    <property type="protein sequence ID" value="PYC76120.1"/>
    <property type="molecule type" value="Genomic_DNA"/>
</dbReference>
<keyword evidence="3" id="KW-1185">Reference proteome</keyword>
<comment type="caution">
    <text evidence="2">The sequence shown here is derived from an EMBL/GenBank/DDBJ whole genome shotgun (WGS) entry which is preliminary data.</text>
</comment>
<evidence type="ECO:0008006" key="4">
    <source>
        <dbReference type="Google" id="ProtNLM"/>
    </source>
</evidence>
<feature type="transmembrane region" description="Helical" evidence="1">
    <location>
        <begin position="34"/>
        <end position="53"/>
    </location>
</feature>
<evidence type="ECO:0000256" key="1">
    <source>
        <dbReference type="SAM" id="Phobius"/>
    </source>
</evidence>
<keyword evidence="1" id="KW-0472">Membrane</keyword>
<name>A0A2V4MXQ5_9ACTN</name>
<reference evidence="2 3" key="1">
    <citation type="submission" date="2018-03" db="EMBL/GenBank/DDBJ databases">
        <title>Bioinformatic expansion and discovery of thiopeptide antibiotics.</title>
        <authorList>
            <person name="Schwalen C.J."/>
            <person name="Hudson G.A."/>
            <person name="Mitchell D.A."/>
        </authorList>
    </citation>
    <scope>NUCLEOTIDE SEQUENCE [LARGE SCALE GENOMIC DNA]</scope>
    <source>
        <strain evidence="2 3">ATCC 21389</strain>
    </source>
</reference>
<dbReference type="AlphaFoldDB" id="A0A2V4MXQ5"/>
<feature type="transmembrane region" description="Helical" evidence="1">
    <location>
        <begin position="60"/>
        <end position="78"/>
    </location>
</feature>
<accession>A0A2V4MXQ5</accession>
<gene>
    <name evidence="2" type="ORF">C7C46_23175</name>
</gene>
<proteinExistence type="predicted"/>
<keyword evidence="1" id="KW-0812">Transmembrane</keyword>
<organism evidence="2 3">
    <name type="scientific">Streptomyces tateyamensis</name>
    <dbReference type="NCBI Taxonomy" id="565073"/>
    <lineage>
        <taxon>Bacteria</taxon>
        <taxon>Bacillati</taxon>
        <taxon>Actinomycetota</taxon>
        <taxon>Actinomycetes</taxon>
        <taxon>Kitasatosporales</taxon>
        <taxon>Streptomycetaceae</taxon>
        <taxon>Streptomyces</taxon>
    </lineage>
</organism>
<evidence type="ECO:0000313" key="3">
    <source>
        <dbReference type="Proteomes" id="UP000248039"/>
    </source>
</evidence>